<dbReference type="GO" id="GO:0008972">
    <property type="term" value="F:phosphomethylpyrimidine kinase activity"/>
    <property type="evidence" value="ECO:0007669"/>
    <property type="project" value="InterPro"/>
</dbReference>
<protein>
    <submittedName>
        <fullName evidence="7">Bifunctional thiamine biosynthesis protein ThiDN</fullName>
    </submittedName>
</protein>
<dbReference type="FunFam" id="3.40.1190.20:FF:000003">
    <property type="entry name" value="Phosphomethylpyrimidine kinase ThiD"/>
    <property type="match status" value="1"/>
</dbReference>
<organism evidence="7 8">
    <name type="scientific">Candidatus Argoarchaeum ethanivorans</name>
    <dbReference type="NCBI Taxonomy" id="2608793"/>
    <lineage>
        <taxon>Archaea</taxon>
        <taxon>Methanobacteriati</taxon>
        <taxon>Methanobacteriota</taxon>
        <taxon>Stenosarchaea group</taxon>
        <taxon>Methanomicrobia</taxon>
        <taxon>Methanosarcinales</taxon>
        <taxon>Methanosarcinales incertae sedis</taxon>
        <taxon>GOM Arc I cluster</taxon>
        <taxon>Candidatus Argoarchaeum</taxon>
    </lineage>
</organism>
<dbReference type="CDD" id="cd01169">
    <property type="entry name" value="HMPP_kinase"/>
    <property type="match status" value="1"/>
</dbReference>
<dbReference type="SUPFAM" id="SSF53639">
    <property type="entry name" value="AraD/HMP-PK domain-like"/>
    <property type="match status" value="1"/>
</dbReference>
<accession>A0A811T9A4</accession>
<dbReference type="SUPFAM" id="SSF53613">
    <property type="entry name" value="Ribokinase-like"/>
    <property type="match status" value="1"/>
</dbReference>
<evidence type="ECO:0000313" key="8">
    <source>
        <dbReference type="Proteomes" id="UP000612009"/>
    </source>
</evidence>
<evidence type="ECO:0000313" key="7">
    <source>
        <dbReference type="EMBL" id="CAD6493996.1"/>
    </source>
</evidence>
<dbReference type="Gene3D" id="3.40.1190.20">
    <property type="match status" value="1"/>
</dbReference>
<dbReference type="Pfam" id="PF08543">
    <property type="entry name" value="Phos_pyr_kin"/>
    <property type="match status" value="1"/>
</dbReference>
<dbReference type="NCBIfam" id="TIGR00097">
    <property type="entry name" value="HMP-P_kinase"/>
    <property type="match status" value="1"/>
</dbReference>
<dbReference type="Proteomes" id="UP000612009">
    <property type="component" value="Unassembled WGS sequence"/>
</dbReference>
<dbReference type="PANTHER" id="PTHR20858">
    <property type="entry name" value="PHOSPHOMETHYLPYRIMIDINE KINASE"/>
    <property type="match status" value="1"/>
</dbReference>
<dbReference type="InterPro" id="IPR019293">
    <property type="entry name" value="ThiN"/>
</dbReference>
<evidence type="ECO:0000256" key="4">
    <source>
        <dbReference type="ARBA" id="ARBA00022840"/>
    </source>
</evidence>
<dbReference type="Pfam" id="PF10120">
    <property type="entry name" value="ThiN"/>
    <property type="match status" value="1"/>
</dbReference>
<feature type="domain" description="Thiamine-phosphate synthase ThiN" evidence="6">
    <location>
        <begin position="268"/>
        <end position="429"/>
    </location>
</feature>
<comment type="caution">
    <text evidence="7">The sequence shown here is derived from an EMBL/GenBank/DDBJ whole genome shotgun (WGS) entry which is preliminary data.</text>
</comment>
<dbReference type="Gene3D" id="3.40.225.10">
    <property type="entry name" value="Class II aldolase/adducin N-terminal domain"/>
    <property type="match status" value="1"/>
</dbReference>
<dbReference type="GO" id="GO:0008902">
    <property type="term" value="F:hydroxymethylpyrimidine kinase activity"/>
    <property type="evidence" value="ECO:0007669"/>
    <property type="project" value="TreeGrafter"/>
</dbReference>
<dbReference type="GO" id="GO:0005524">
    <property type="term" value="F:ATP binding"/>
    <property type="evidence" value="ECO:0007669"/>
    <property type="project" value="UniProtKB-KW"/>
</dbReference>
<name>A0A811T9A4_9EURY</name>
<evidence type="ECO:0000256" key="2">
    <source>
        <dbReference type="ARBA" id="ARBA00022741"/>
    </source>
</evidence>
<keyword evidence="4" id="KW-0067">ATP-binding</keyword>
<dbReference type="InterPro" id="IPR036409">
    <property type="entry name" value="Aldolase_II/adducin_N_sf"/>
</dbReference>
<dbReference type="InterPro" id="IPR013749">
    <property type="entry name" value="PM/HMP-P_kinase-1"/>
</dbReference>
<dbReference type="EMBL" id="CAJHIR010000034">
    <property type="protein sequence ID" value="CAD6493996.1"/>
    <property type="molecule type" value="Genomic_DNA"/>
</dbReference>
<dbReference type="GO" id="GO:0005829">
    <property type="term" value="C:cytosol"/>
    <property type="evidence" value="ECO:0007669"/>
    <property type="project" value="TreeGrafter"/>
</dbReference>
<dbReference type="GO" id="GO:0009228">
    <property type="term" value="P:thiamine biosynthetic process"/>
    <property type="evidence" value="ECO:0007669"/>
    <property type="project" value="InterPro"/>
</dbReference>
<evidence type="ECO:0000256" key="3">
    <source>
        <dbReference type="ARBA" id="ARBA00022777"/>
    </source>
</evidence>
<proteinExistence type="predicted"/>
<gene>
    <name evidence="7" type="primary">thiDN</name>
    <name evidence="7" type="ORF">LAKADJCE_00616</name>
</gene>
<keyword evidence="1" id="KW-0808">Transferase</keyword>
<evidence type="ECO:0000256" key="1">
    <source>
        <dbReference type="ARBA" id="ARBA00022679"/>
    </source>
</evidence>
<dbReference type="AlphaFoldDB" id="A0A811T9A4"/>
<dbReference type="PANTHER" id="PTHR20858:SF17">
    <property type="entry name" value="HYDROXYMETHYLPYRIMIDINE_PHOSPHOMETHYLPYRIMIDINE KINASE THI20-RELATED"/>
    <property type="match status" value="1"/>
</dbReference>
<keyword evidence="2" id="KW-0547">Nucleotide-binding</keyword>
<dbReference type="InterPro" id="IPR029056">
    <property type="entry name" value="Ribokinase-like"/>
</dbReference>
<evidence type="ECO:0000259" key="5">
    <source>
        <dbReference type="Pfam" id="PF08543"/>
    </source>
</evidence>
<sequence>MKNPSLLTIAGSDSGGGAGVQADIKTFAACGVHAVCAITAVTSQNTHGVQHVFPLPAEVVVEQLESVFSDFDVEFAKIGMLYSSETIRVVGKYLKKHDVSYVVDPVMSAEAGGNLLPTDALLSLKDLIKDAFAVTPNKFEAQTLTGVTITSIDDAKRAALKLCEIGTKAVVVTGGHLDCRDVVLSEGRFKVINGSVEGGTHGAGCTYSAALTANLMFGDDIFDAAKKAKNFVIDAISSSRQVGGGVSPVNQMHRIIEDADRFNVLQNLAHAVKELQECSECVLLLPEVGCNIAMAIQEASTPSDVAAVEGRIVRLYDRMHLTGCIGFGASRHVARIIISALRFNPVLRSAMNIRFTPEILDACNKLKLNTVSFSREDEPSLTKTMDWGTSYAFLHAAETPDVIYDEGGVGKEAMIRLLGTDALSVAKKATLIARIASDT</sequence>
<keyword evidence="3" id="KW-0418">Kinase</keyword>
<evidence type="ECO:0000259" key="6">
    <source>
        <dbReference type="Pfam" id="PF10120"/>
    </source>
</evidence>
<dbReference type="InterPro" id="IPR004399">
    <property type="entry name" value="HMP/HMP-P_kinase_dom"/>
</dbReference>
<reference evidence="7" key="1">
    <citation type="submission" date="2020-10" db="EMBL/GenBank/DDBJ databases">
        <authorList>
            <person name="Hahn C.J."/>
            <person name="Laso-Perez R."/>
            <person name="Vulcano F."/>
            <person name="Vaziourakis K.-M."/>
            <person name="Stokke R."/>
            <person name="Steen I.H."/>
            <person name="Teske A."/>
            <person name="Boetius A."/>
            <person name="Liebeke M."/>
            <person name="Amann R."/>
            <person name="Knittel K."/>
        </authorList>
    </citation>
    <scope>NUCLEOTIDE SEQUENCE</scope>
    <source>
        <strain evidence="7">Gfbio:e3339647-f889-4370-9287-4fb5cb688e4c:AG392J18_GoMArc1</strain>
    </source>
</reference>
<feature type="domain" description="Pyridoxamine kinase/Phosphomethylpyrimidine kinase" evidence="5">
    <location>
        <begin position="13"/>
        <end position="250"/>
    </location>
</feature>